<dbReference type="Gene3D" id="1.10.260.40">
    <property type="entry name" value="lambda repressor-like DNA-binding domains"/>
    <property type="match status" value="1"/>
</dbReference>
<dbReference type="SMART" id="SM00530">
    <property type="entry name" value="HTH_XRE"/>
    <property type="match status" value="1"/>
</dbReference>
<keyword evidence="2" id="KW-0238">DNA-binding</keyword>
<evidence type="ECO:0000256" key="1">
    <source>
        <dbReference type="ARBA" id="ARBA00023015"/>
    </source>
</evidence>
<dbReference type="CDD" id="cd06529">
    <property type="entry name" value="S24_LexA-like"/>
    <property type="match status" value="1"/>
</dbReference>
<dbReference type="InterPro" id="IPR036286">
    <property type="entry name" value="LexA/Signal_pep-like_sf"/>
</dbReference>
<keyword evidence="3" id="KW-0804">Transcription</keyword>
<dbReference type="Proteomes" id="UP001156614">
    <property type="component" value="Unassembled WGS sequence"/>
</dbReference>
<dbReference type="SUPFAM" id="SSF51306">
    <property type="entry name" value="LexA/Signal peptidase"/>
    <property type="match status" value="1"/>
</dbReference>
<dbReference type="AlphaFoldDB" id="A0AAV5NAZ7"/>
<dbReference type="InterPro" id="IPR001387">
    <property type="entry name" value="Cro/C1-type_HTH"/>
</dbReference>
<dbReference type="PANTHER" id="PTHR40661:SF3">
    <property type="entry name" value="FELS-1 PROPHAGE TRANSCRIPTIONAL REGULATOR"/>
    <property type="match status" value="1"/>
</dbReference>
<evidence type="ECO:0000313" key="6">
    <source>
        <dbReference type="Proteomes" id="UP001156614"/>
    </source>
</evidence>
<comment type="caution">
    <text evidence="5">The sequence shown here is derived from an EMBL/GenBank/DDBJ whole genome shotgun (WGS) entry which is preliminary data.</text>
</comment>
<dbReference type="Gene3D" id="2.10.109.10">
    <property type="entry name" value="Umud Fragment, subunit A"/>
    <property type="match status" value="1"/>
</dbReference>
<gene>
    <name evidence="5" type="ORF">GCM10007867_03210</name>
</gene>
<reference evidence="6" key="1">
    <citation type="journal article" date="2019" name="Int. J. Syst. Evol. Microbiol.">
        <title>The Global Catalogue of Microorganisms (GCM) 10K type strain sequencing project: providing services to taxonomists for standard genome sequencing and annotation.</title>
        <authorList>
            <consortium name="The Broad Institute Genomics Platform"/>
            <consortium name="The Broad Institute Genome Sequencing Center for Infectious Disease"/>
            <person name="Wu L."/>
            <person name="Ma J."/>
        </authorList>
    </citation>
    <scope>NUCLEOTIDE SEQUENCE [LARGE SCALE GENOMIC DNA]</scope>
    <source>
        <strain evidence="6">NBRC 3267</strain>
    </source>
</reference>
<evidence type="ECO:0000256" key="3">
    <source>
        <dbReference type="ARBA" id="ARBA00023163"/>
    </source>
</evidence>
<dbReference type="SUPFAM" id="SSF47413">
    <property type="entry name" value="lambda repressor-like DNA-binding domains"/>
    <property type="match status" value="1"/>
</dbReference>
<dbReference type="InterPro" id="IPR039418">
    <property type="entry name" value="LexA-like"/>
</dbReference>
<dbReference type="InterPro" id="IPR015927">
    <property type="entry name" value="Peptidase_S24_S26A/B/C"/>
</dbReference>
<dbReference type="PANTHER" id="PTHR40661">
    <property type="match status" value="1"/>
</dbReference>
<sequence>MARSRLRKRPLMDDQLTLLRERGERLRQAAQSIGITHAAKAAGVPYTTLRDYMGGSEMKLSAVASLARVCGVSLDWLAFGVGDAPITTAHVAGSSEAPTRGGHQTVIPWIDDRDEGLRVSKAWLEATVARETTGLRLISVTGDAMTPTLREGDLAMIDTASVTVQGGSVFALRVEGNILICRLERCLGGGIRALADHDRYPPQDLSPDEAQALTLLGEVIWSGGPLVS</sequence>
<proteinExistence type="predicted"/>
<feature type="domain" description="HTH cro/C1-type" evidence="4">
    <location>
        <begin position="25"/>
        <end position="77"/>
    </location>
</feature>
<dbReference type="GO" id="GO:0003677">
    <property type="term" value="F:DNA binding"/>
    <property type="evidence" value="ECO:0007669"/>
    <property type="project" value="UniProtKB-KW"/>
</dbReference>
<evidence type="ECO:0000256" key="2">
    <source>
        <dbReference type="ARBA" id="ARBA00023125"/>
    </source>
</evidence>
<evidence type="ECO:0000313" key="5">
    <source>
        <dbReference type="EMBL" id="GLQ61476.1"/>
    </source>
</evidence>
<dbReference type="EMBL" id="BSNU01000001">
    <property type="protein sequence ID" value="GLQ61476.1"/>
    <property type="molecule type" value="Genomic_DNA"/>
</dbReference>
<keyword evidence="1" id="KW-0805">Transcription regulation</keyword>
<accession>A0AAV5NAZ7</accession>
<keyword evidence="6" id="KW-1185">Reference proteome</keyword>
<dbReference type="RefSeq" id="WP_099212515.1">
    <property type="nucleotide sequence ID" value="NZ_BEWM01000003.1"/>
</dbReference>
<protein>
    <submittedName>
        <fullName evidence="5">Repressor</fullName>
    </submittedName>
</protein>
<name>A0AAV5NAZ7_9PROT</name>
<dbReference type="Pfam" id="PF00717">
    <property type="entry name" value="Peptidase_S24"/>
    <property type="match status" value="1"/>
</dbReference>
<dbReference type="InterPro" id="IPR010982">
    <property type="entry name" value="Lambda_DNA-bd_dom_sf"/>
</dbReference>
<dbReference type="CDD" id="cd00093">
    <property type="entry name" value="HTH_XRE"/>
    <property type="match status" value="1"/>
</dbReference>
<evidence type="ECO:0000259" key="4">
    <source>
        <dbReference type="SMART" id="SM00530"/>
    </source>
</evidence>
<organism evidence="5 6">
    <name type="scientific">Gluconobacter cerinus</name>
    <dbReference type="NCBI Taxonomy" id="38307"/>
    <lineage>
        <taxon>Bacteria</taxon>
        <taxon>Pseudomonadati</taxon>
        <taxon>Pseudomonadota</taxon>
        <taxon>Alphaproteobacteria</taxon>
        <taxon>Acetobacterales</taxon>
        <taxon>Acetobacteraceae</taxon>
        <taxon>Gluconobacter</taxon>
    </lineage>
</organism>